<accession>A0A1I2MSR0</accession>
<keyword evidence="4 8" id="KW-1003">Cell membrane</keyword>
<comment type="subcellular location">
    <subcellularLocation>
        <location evidence="1 8">Cell membrane</location>
        <topology evidence="1 8">Multi-pass membrane protein</topology>
    </subcellularLocation>
</comment>
<evidence type="ECO:0000313" key="9">
    <source>
        <dbReference type="EMBL" id="SFF93940.1"/>
    </source>
</evidence>
<keyword evidence="7 8" id="KW-0472">Membrane</keyword>
<feature type="transmembrane region" description="Helical" evidence="8">
    <location>
        <begin position="6"/>
        <end position="34"/>
    </location>
</feature>
<keyword evidence="10" id="KW-1185">Reference proteome</keyword>
<feature type="transmembrane region" description="Helical" evidence="8">
    <location>
        <begin position="102"/>
        <end position="118"/>
    </location>
</feature>
<dbReference type="AlphaFoldDB" id="A0A1I2MSR0"/>
<evidence type="ECO:0000256" key="8">
    <source>
        <dbReference type="RuleBase" id="RU363041"/>
    </source>
</evidence>
<dbReference type="InterPro" id="IPR052017">
    <property type="entry name" value="TSUP"/>
</dbReference>
<feature type="transmembrane region" description="Helical" evidence="8">
    <location>
        <begin position="167"/>
        <end position="186"/>
    </location>
</feature>
<evidence type="ECO:0000256" key="2">
    <source>
        <dbReference type="ARBA" id="ARBA00009142"/>
    </source>
</evidence>
<proteinExistence type="inferred from homology"/>
<dbReference type="RefSeq" id="WP_090724331.1">
    <property type="nucleotide sequence ID" value="NZ_FOOU01000002.1"/>
</dbReference>
<keyword evidence="3" id="KW-0813">Transport</keyword>
<keyword evidence="6 8" id="KW-1133">Transmembrane helix</keyword>
<dbReference type="GO" id="GO:0005886">
    <property type="term" value="C:plasma membrane"/>
    <property type="evidence" value="ECO:0007669"/>
    <property type="project" value="UniProtKB-SubCell"/>
</dbReference>
<feature type="transmembrane region" description="Helical" evidence="8">
    <location>
        <begin position="138"/>
        <end position="160"/>
    </location>
</feature>
<evidence type="ECO:0000256" key="1">
    <source>
        <dbReference type="ARBA" id="ARBA00004651"/>
    </source>
</evidence>
<evidence type="ECO:0000256" key="6">
    <source>
        <dbReference type="ARBA" id="ARBA00022989"/>
    </source>
</evidence>
<organism evidence="9 10">
    <name type="scientific">Neptunomonas qingdaonensis</name>
    <dbReference type="NCBI Taxonomy" id="1045558"/>
    <lineage>
        <taxon>Bacteria</taxon>
        <taxon>Pseudomonadati</taxon>
        <taxon>Pseudomonadota</taxon>
        <taxon>Gammaproteobacteria</taxon>
        <taxon>Oceanospirillales</taxon>
        <taxon>Oceanospirillaceae</taxon>
        <taxon>Neptunomonas</taxon>
    </lineage>
</organism>
<evidence type="ECO:0000256" key="4">
    <source>
        <dbReference type="ARBA" id="ARBA00022475"/>
    </source>
</evidence>
<feature type="transmembrane region" description="Helical" evidence="8">
    <location>
        <begin position="77"/>
        <end position="95"/>
    </location>
</feature>
<protein>
    <recommendedName>
        <fullName evidence="8">Probable membrane transporter protein</fullName>
    </recommendedName>
</protein>
<dbReference type="OrthoDB" id="7028171at2"/>
<dbReference type="STRING" id="1045558.SAMN05216175_10240"/>
<gene>
    <name evidence="9" type="ORF">SAMN05216175_10240</name>
</gene>
<dbReference type="PANTHER" id="PTHR30269:SF37">
    <property type="entry name" value="MEMBRANE TRANSPORTER PROTEIN"/>
    <property type="match status" value="1"/>
</dbReference>
<feature type="transmembrane region" description="Helical" evidence="8">
    <location>
        <begin position="192"/>
        <end position="213"/>
    </location>
</feature>
<sequence>MITDPWFYVVAVPAVLITAISKGGFGGGLGLLGVPIMALVIAPQQAAAILLPILCLMDLVGLWKFRGKSHLHSLQSLLPAACIGIIIGALTFKFFSADHIRIIVGLIAVIFSLNFWLQPSDRVPKKPSRLRGSFWGTIAGFTSFGVHAGGAPLNAYLLPLKLVKSEYVGTSIIFFSTINFIKLVPYTLLGQFTFETLTTAATLAILAPIGVLIGVRLHHKISDKWFYQLCYSFLFVMGVKLLFDAFY</sequence>
<dbReference type="InterPro" id="IPR002781">
    <property type="entry name" value="TM_pro_TauE-like"/>
</dbReference>
<keyword evidence="5 8" id="KW-0812">Transmembrane</keyword>
<dbReference type="Pfam" id="PF01925">
    <property type="entry name" value="TauE"/>
    <property type="match status" value="1"/>
</dbReference>
<dbReference type="Proteomes" id="UP000198623">
    <property type="component" value="Unassembled WGS sequence"/>
</dbReference>
<evidence type="ECO:0000313" key="10">
    <source>
        <dbReference type="Proteomes" id="UP000198623"/>
    </source>
</evidence>
<comment type="similarity">
    <text evidence="2 8">Belongs to the 4-toluene sulfonate uptake permease (TSUP) (TC 2.A.102) family.</text>
</comment>
<evidence type="ECO:0000256" key="3">
    <source>
        <dbReference type="ARBA" id="ARBA00022448"/>
    </source>
</evidence>
<feature type="transmembrane region" description="Helical" evidence="8">
    <location>
        <begin position="225"/>
        <end position="243"/>
    </location>
</feature>
<evidence type="ECO:0000256" key="7">
    <source>
        <dbReference type="ARBA" id="ARBA00023136"/>
    </source>
</evidence>
<dbReference type="PANTHER" id="PTHR30269">
    <property type="entry name" value="TRANSMEMBRANE PROTEIN YFCA"/>
    <property type="match status" value="1"/>
</dbReference>
<dbReference type="EMBL" id="FOOU01000002">
    <property type="protein sequence ID" value="SFF93940.1"/>
    <property type="molecule type" value="Genomic_DNA"/>
</dbReference>
<reference evidence="10" key="1">
    <citation type="submission" date="2016-10" db="EMBL/GenBank/DDBJ databases">
        <authorList>
            <person name="Varghese N."/>
            <person name="Submissions S."/>
        </authorList>
    </citation>
    <scope>NUCLEOTIDE SEQUENCE [LARGE SCALE GENOMIC DNA]</scope>
    <source>
        <strain evidence="10">CGMCC 1.10971</strain>
    </source>
</reference>
<name>A0A1I2MSR0_9GAMM</name>
<feature type="transmembrane region" description="Helical" evidence="8">
    <location>
        <begin position="46"/>
        <end position="65"/>
    </location>
</feature>
<evidence type="ECO:0000256" key="5">
    <source>
        <dbReference type="ARBA" id="ARBA00022692"/>
    </source>
</evidence>